<dbReference type="InterPro" id="IPR004869">
    <property type="entry name" value="MMPL_dom"/>
</dbReference>
<sequence>MFSKLSKWVTAHPKKIITAWIILLLSGAYFALQFPGILSAGGFNDPESDSMIGKELVSEEFSNRYAQNAIVVVNNNELTIEDDSYREHIEEIAGEISDVQHVEEITTYYDDESEQFISKDKNTTYLLIGLSGTEDEATNTAPVLQEKLEPLNKGGFYTELTGSPALTYGLNDVTKKEVVKAEMIAIPIMVVILLLVFRTVASAAVPLIVAAFALVNTMAVCYFIGQQYTLNILTFNIISMIGLGVVVDYALFIVSRFKNELKSHSVSDAVKISVETSGRAVFYSGITVAISLAALFIPNMMIFNSIALGGVIVVIFAILTSLTLLPSVLMLMGEKINWGKLSKGKKTENGDKWDSFIAKVIKKPVVFSLPAIVVLLIMVWPALQVNMQVPVASATSIPESEPSREGFEVLTASFEQGDIFPIEVIVHSDESVLDPKNIESIDELTSNIESLDGVEEVTSITNWEEDWAVSDYKSFFENIEELPNEVTKPMENLVNIDNGESTSIILVSPIEAADTKQTHDLVRDIRSEVDAVQTDGLSVLVGGETAVGVDFDDKVIENIPYIILAIFGVSFIILIATFRSILIPIKAIVLNAIVTLASVGLLVFVFQNGFSFTADVDQTINSVTPVVLFAVLFGLSMDYEVIIISRMKELHDSGVSHNESIIKGISETAKIVNGAALIMIVVFGAFAIVEVRTVAEIGLGLAFAIFVDAALVRTILVPTLMKLMGRANWWLPFKKKTYTDYGDRQVLKREAE</sequence>
<evidence type="ECO:0000256" key="1">
    <source>
        <dbReference type="ARBA" id="ARBA00004651"/>
    </source>
</evidence>
<feature type="transmembrane region" description="Helical" evidence="6">
    <location>
        <begin position="178"/>
        <end position="197"/>
    </location>
</feature>
<feature type="transmembrane region" description="Helical" evidence="6">
    <location>
        <begin position="306"/>
        <end position="333"/>
    </location>
</feature>
<dbReference type="PROSITE" id="PS50156">
    <property type="entry name" value="SSD"/>
    <property type="match status" value="1"/>
</dbReference>
<dbReference type="Gene3D" id="1.20.1640.10">
    <property type="entry name" value="Multidrug efflux transporter AcrB transmembrane domain"/>
    <property type="match status" value="2"/>
</dbReference>
<evidence type="ECO:0000256" key="4">
    <source>
        <dbReference type="ARBA" id="ARBA00022989"/>
    </source>
</evidence>
<dbReference type="PANTHER" id="PTHR33406">
    <property type="entry name" value="MEMBRANE PROTEIN MJ1562-RELATED"/>
    <property type="match status" value="1"/>
</dbReference>
<feature type="transmembrane region" description="Helical" evidence="6">
    <location>
        <begin position="626"/>
        <end position="644"/>
    </location>
</feature>
<keyword evidence="5 6" id="KW-0472">Membrane</keyword>
<feature type="transmembrane region" description="Helical" evidence="6">
    <location>
        <begin position="365"/>
        <end position="383"/>
    </location>
</feature>
<feature type="transmembrane region" description="Helical" evidence="6">
    <location>
        <begin position="671"/>
        <end position="691"/>
    </location>
</feature>
<proteinExistence type="predicted"/>
<dbReference type="Proteomes" id="UP001275436">
    <property type="component" value="Unassembled WGS sequence"/>
</dbReference>
<evidence type="ECO:0000256" key="6">
    <source>
        <dbReference type="SAM" id="Phobius"/>
    </source>
</evidence>
<evidence type="ECO:0000313" key="8">
    <source>
        <dbReference type="EMBL" id="GLO65377.1"/>
    </source>
</evidence>
<accession>A0ABQ5TGZ3</accession>
<dbReference type="EMBL" id="BSKO01000001">
    <property type="protein sequence ID" value="GLO65377.1"/>
    <property type="molecule type" value="Genomic_DNA"/>
</dbReference>
<feature type="transmembrane region" description="Helical" evidence="6">
    <location>
        <begin position="559"/>
        <end position="576"/>
    </location>
</feature>
<protein>
    <submittedName>
        <fullName evidence="8">Transporter</fullName>
    </submittedName>
</protein>
<dbReference type="InterPro" id="IPR000731">
    <property type="entry name" value="SSD"/>
</dbReference>
<evidence type="ECO:0000259" key="7">
    <source>
        <dbReference type="PROSITE" id="PS50156"/>
    </source>
</evidence>
<keyword evidence="3 6" id="KW-0812">Transmembrane</keyword>
<reference evidence="8 9" key="1">
    <citation type="submission" date="2023-02" db="EMBL/GenBank/DDBJ databases">
        <title>Oceanobacillus kimchii IFOP_LL358 isolated form Alexandrium catenella lab strain.</title>
        <authorList>
            <person name="Gajardo G."/>
            <person name="Ueki S."/>
            <person name="Maruyama F."/>
        </authorList>
    </citation>
    <scope>NUCLEOTIDE SEQUENCE [LARGE SCALE GENOMIC DNA]</scope>
    <source>
        <strain evidence="8 9">IFOP_LL358</strain>
    </source>
</reference>
<evidence type="ECO:0000256" key="3">
    <source>
        <dbReference type="ARBA" id="ARBA00022692"/>
    </source>
</evidence>
<gene>
    <name evidence="8" type="ORF">MACH08_11610</name>
</gene>
<feature type="transmembrane region" description="Helical" evidence="6">
    <location>
        <begin position="231"/>
        <end position="254"/>
    </location>
</feature>
<keyword evidence="4 6" id="KW-1133">Transmembrane helix</keyword>
<organism evidence="8 9">
    <name type="scientific">Oceanobacillus kimchii</name>
    <dbReference type="NCBI Taxonomy" id="746691"/>
    <lineage>
        <taxon>Bacteria</taxon>
        <taxon>Bacillati</taxon>
        <taxon>Bacillota</taxon>
        <taxon>Bacilli</taxon>
        <taxon>Bacillales</taxon>
        <taxon>Bacillaceae</taxon>
        <taxon>Oceanobacillus</taxon>
    </lineage>
</organism>
<comment type="caution">
    <text evidence="8">The sequence shown here is derived from an EMBL/GenBank/DDBJ whole genome shotgun (WGS) entry which is preliminary data.</text>
</comment>
<dbReference type="InterPro" id="IPR050545">
    <property type="entry name" value="Mycobact_MmpL"/>
</dbReference>
<dbReference type="Pfam" id="PF03176">
    <property type="entry name" value="MMPL"/>
    <property type="match status" value="2"/>
</dbReference>
<dbReference type="PANTHER" id="PTHR33406:SF13">
    <property type="entry name" value="MEMBRANE PROTEIN YDFJ"/>
    <property type="match status" value="1"/>
</dbReference>
<keyword evidence="9" id="KW-1185">Reference proteome</keyword>
<feature type="domain" description="SSD" evidence="7">
    <location>
        <begin position="203"/>
        <end position="331"/>
    </location>
</feature>
<evidence type="ECO:0000313" key="9">
    <source>
        <dbReference type="Proteomes" id="UP001275436"/>
    </source>
</evidence>
<dbReference type="SUPFAM" id="SSF82866">
    <property type="entry name" value="Multidrug efflux transporter AcrB transmembrane domain"/>
    <property type="match status" value="2"/>
</dbReference>
<dbReference type="RefSeq" id="WP_317957854.1">
    <property type="nucleotide sequence ID" value="NZ_BSKO01000001.1"/>
</dbReference>
<feature type="transmembrane region" description="Helical" evidence="6">
    <location>
        <begin position="588"/>
        <end position="606"/>
    </location>
</feature>
<feature type="transmembrane region" description="Helical" evidence="6">
    <location>
        <begin position="280"/>
        <end position="300"/>
    </location>
</feature>
<feature type="transmembrane region" description="Helical" evidence="6">
    <location>
        <begin position="697"/>
        <end position="716"/>
    </location>
</feature>
<name>A0ABQ5TGZ3_9BACI</name>
<evidence type="ECO:0000256" key="5">
    <source>
        <dbReference type="ARBA" id="ARBA00023136"/>
    </source>
</evidence>
<evidence type="ECO:0000256" key="2">
    <source>
        <dbReference type="ARBA" id="ARBA00022475"/>
    </source>
</evidence>
<feature type="transmembrane region" description="Helical" evidence="6">
    <location>
        <begin position="204"/>
        <end position="225"/>
    </location>
</feature>
<keyword evidence="2" id="KW-1003">Cell membrane</keyword>
<comment type="subcellular location">
    <subcellularLocation>
        <location evidence="1">Cell membrane</location>
        <topology evidence="1">Multi-pass membrane protein</topology>
    </subcellularLocation>
</comment>